<name>A0A9P1G1Z4_9DINO</name>
<protein>
    <submittedName>
        <fullName evidence="5">C3H1-type domain-containing protein</fullName>
    </submittedName>
</protein>
<feature type="region of interest" description="Disordered" evidence="2">
    <location>
        <begin position="21"/>
        <end position="219"/>
    </location>
</feature>
<evidence type="ECO:0000256" key="1">
    <source>
        <dbReference type="SAM" id="Coils"/>
    </source>
</evidence>
<feature type="compositionally biased region" description="Basic and acidic residues" evidence="2">
    <location>
        <begin position="185"/>
        <end position="196"/>
    </location>
</feature>
<feature type="compositionally biased region" description="Basic and acidic residues" evidence="2">
    <location>
        <begin position="90"/>
        <end position="102"/>
    </location>
</feature>
<feature type="region of interest" description="Disordered" evidence="2">
    <location>
        <begin position="250"/>
        <end position="318"/>
    </location>
</feature>
<gene>
    <name evidence="3" type="ORF">C1SCF055_LOCUS24349</name>
</gene>
<proteinExistence type="predicted"/>
<dbReference type="EMBL" id="CAMXCT020002414">
    <property type="protein sequence ID" value="CAL1151389.1"/>
    <property type="molecule type" value="Genomic_DNA"/>
</dbReference>
<feature type="compositionally biased region" description="Pro residues" evidence="2">
    <location>
        <begin position="44"/>
        <end position="53"/>
    </location>
</feature>
<keyword evidence="6" id="KW-1185">Reference proteome</keyword>
<evidence type="ECO:0000313" key="6">
    <source>
        <dbReference type="Proteomes" id="UP001152797"/>
    </source>
</evidence>
<feature type="non-terminal residue" evidence="3">
    <location>
        <position position="1"/>
    </location>
</feature>
<feature type="compositionally biased region" description="Low complexity" evidence="2">
    <location>
        <begin position="21"/>
        <end position="43"/>
    </location>
</feature>
<reference evidence="3" key="1">
    <citation type="submission" date="2022-10" db="EMBL/GenBank/DDBJ databases">
        <authorList>
            <person name="Chen Y."/>
            <person name="Dougan E. K."/>
            <person name="Chan C."/>
            <person name="Rhodes N."/>
            <person name="Thang M."/>
        </authorList>
    </citation>
    <scope>NUCLEOTIDE SEQUENCE</scope>
</reference>
<evidence type="ECO:0000313" key="5">
    <source>
        <dbReference type="EMBL" id="CAL4785326.1"/>
    </source>
</evidence>
<feature type="compositionally biased region" description="Low complexity" evidence="2">
    <location>
        <begin position="282"/>
        <end position="292"/>
    </location>
</feature>
<comment type="caution">
    <text evidence="3">The sequence shown here is derived from an EMBL/GenBank/DDBJ whole genome shotgun (WGS) entry which is preliminary data.</text>
</comment>
<accession>A0A9P1G1Z4</accession>
<dbReference type="AlphaFoldDB" id="A0A9P1G1Z4"/>
<sequence>VEAATSRVASPEPPAVAVAVPVAEPAEPAQEVEPPAVPLAEPAVPEPAVPAPAEPAQAAQDAPIQPAEDEEGWTAVSKSARKADKKAKAKLHETEVKTEVKKAVVVPAPPPPPDHGKRQKGRHKPEVKLSPATKPQSPPTPPPPPVKEHKKPVQEQRPAVQEEKPPVQPVQEQRSPLRQKGPSVQEHKLELPETKNKRGKAWADIPPEGTPPSSPPTAGLVLTVKNEEASEVLSPHTPDNGEEKLEDTGFEVLSGKKRPKVQPEVVTGPGGRPKAQEGNGQVAASEPVAPEVPVSPVPVSPQGTTLSPKAPAAAPSSLSPLEKEILRLEKKQREVEKLKQRQADGEELDHLQLKKLSCKDEMMQKLQELNLKKALERVGLEVNQVEARGRRSAIELCGDSNSACGHAADRAELRADGKDRPEVFGSWWVRSGILHGSQFGEFNDTLESAKGRIQAAH</sequence>
<keyword evidence="1" id="KW-0175">Coiled coil</keyword>
<evidence type="ECO:0000313" key="3">
    <source>
        <dbReference type="EMBL" id="CAI3998014.1"/>
    </source>
</evidence>
<dbReference type="EMBL" id="CAMXCT030002414">
    <property type="protein sequence ID" value="CAL4785326.1"/>
    <property type="molecule type" value="Genomic_DNA"/>
</dbReference>
<evidence type="ECO:0000256" key="2">
    <source>
        <dbReference type="SAM" id="MobiDB-lite"/>
    </source>
</evidence>
<dbReference type="Proteomes" id="UP001152797">
    <property type="component" value="Unassembled WGS sequence"/>
</dbReference>
<feature type="coiled-coil region" evidence="1">
    <location>
        <begin position="321"/>
        <end position="348"/>
    </location>
</feature>
<feature type="compositionally biased region" description="Pro residues" evidence="2">
    <location>
        <begin position="136"/>
        <end position="145"/>
    </location>
</feature>
<organism evidence="3">
    <name type="scientific">Cladocopium goreaui</name>
    <dbReference type="NCBI Taxonomy" id="2562237"/>
    <lineage>
        <taxon>Eukaryota</taxon>
        <taxon>Sar</taxon>
        <taxon>Alveolata</taxon>
        <taxon>Dinophyceae</taxon>
        <taxon>Suessiales</taxon>
        <taxon>Symbiodiniaceae</taxon>
        <taxon>Cladocopium</taxon>
    </lineage>
</organism>
<feature type="compositionally biased region" description="Low complexity" evidence="2">
    <location>
        <begin position="306"/>
        <end position="318"/>
    </location>
</feature>
<feature type="compositionally biased region" description="Basic residues" evidence="2">
    <location>
        <begin position="79"/>
        <end position="89"/>
    </location>
</feature>
<reference evidence="4" key="2">
    <citation type="submission" date="2024-04" db="EMBL/GenBank/DDBJ databases">
        <authorList>
            <person name="Chen Y."/>
            <person name="Shah S."/>
            <person name="Dougan E. K."/>
            <person name="Thang M."/>
            <person name="Chan C."/>
        </authorList>
    </citation>
    <scope>NUCLEOTIDE SEQUENCE [LARGE SCALE GENOMIC DNA]</scope>
</reference>
<feature type="compositionally biased region" description="Low complexity" evidence="2">
    <location>
        <begin position="54"/>
        <end position="66"/>
    </location>
</feature>
<dbReference type="EMBL" id="CAMXCT010002414">
    <property type="protein sequence ID" value="CAI3998014.1"/>
    <property type="molecule type" value="Genomic_DNA"/>
</dbReference>
<evidence type="ECO:0000313" key="4">
    <source>
        <dbReference type="EMBL" id="CAL1151389.1"/>
    </source>
</evidence>